<reference evidence="6" key="1">
    <citation type="journal article" date="2019" name="Int. J. Syst. Evol. Microbiol.">
        <title>The Global Catalogue of Microorganisms (GCM) 10K type strain sequencing project: providing services to taxonomists for standard genome sequencing and annotation.</title>
        <authorList>
            <consortium name="The Broad Institute Genomics Platform"/>
            <consortium name="The Broad Institute Genome Sequencing Center for Infectious Disease"/>
            <person name="Wu L."/>
            <person name="Ma J."/>
        </authorList>
    </citation>
    <scope>NUCLEOTIDE SEQUENCE [LARGE SCALE GENOMIC DNA]</scope>
    <source>
        <strain evidence="6">NBRC 102407</strain>
    </source>
</reference>
<dbReference type="SMART" id="SM01103">
    <property type="entry name" value="CRS1_YhbY"/>
    <property type="match status" value="1"/>
</dbReference>
<dbReference type="PROSITE" id="PS51295">
    <property type="entry name" value="CRM"/>
    <property type="match status" value="1"/>
</dbReference>
<proteinExistence type="predicted"/>
<dbReference type="InterPro" id="IPR001890">
    <property type="entry name" value="RNA-binding_CRM"/>
</dbReference>
<keyword evidence="1 2" id="KW-0694">RNA-binding</keyword>
<accession>A0ABQ6F8L2</accession>
<evidence type="ECO:0000313" key="5">
    <source>
        <dbReference type="EMBL" id="GLT21908.1"/>
    </source>
</evidence>
<dbReference type="EMBL" id="BSPX01000015">
    <property type="protein sequence ID" value="GLT21908.1"/>
    <property type="molecule type" value="Genomic_DNA"/>
</dbReference>
<dbReference type="InterPro" id="IPR051925">
    <property type="entry name" value="RNA-binding_domain"/>
</dbReference>
<dbReference type="Gene3D" id="3.30.110.60">
    <property type="entry name" value="YhbY-like"/>
    <property type="match status" value="1"/>
</dbReference>
<evidence type="ECO:0000259" key="4">
    <source>
        <dbReference type="PROSITE" id="PS51295"/>
    </source>
</evidence>
<dbReference type="PANTHER" id="PTHR40065:SF3">
    <property type="entry name" value="RNA-BINDING PROTEIN YHBY"/>
    <property type="match status" value="1"/>
</dbReference>
<name>A0ABQ6F8L2_9RHOO</name>
<dbReference type="InterPro" id="IPR017924">
    <property type="entry name" value="RNA-binding_YhbY"/>
</dbReference>
<evidence type="ECO:0000256" key="2">
    <source>
        <dbReference type="PROSITE-ProRule" id="PRU00626"/>
    </source>
</evidence>
<dbReference type="RefSeq" id="WP_284187292.1">
    <property type="nucleotide sequence ID" value="NZ_BSPX01000015.1"/>
</dbReference>
<comment type="caution">
    <text evidence="5">The sequence shown here is derived from an EMBL/GenBank/DDBJ whole genome shotgun (WGS) entry which is preliminary data.</text>
</comment>
<protein>
    <recommendedName>
        <fullName evidence="4">CRM domain-containing protein</fullName>
    </recommendedName>
</protein>
<organism evidence="5 6">
    <name type="scientific">Zoogloea oryzae</name>
    <dbReference type="NCBI Taxonomy" id="310767"/>
    <lineage>
        <taxon>Bacteria</taxon>
        <taxon>Pseudomonadati</taxon>
        <taxon>Pseudomonadota</taxon>
        <taxon>Betaproteobacteria</taxon>
        <taxon>Rhodocyclales</taxon>
        <taxon>Zoogloeaceae</taxon>
        <taxon>Zoogloea</taxon>
    </lineage>
</organism>
<evidence type="ECO:0000313" key="6">
    <source>
        <dbReference type="Proteomes" id="UP001157167"/>
    </source>
</evidence>
<gene>
    <name evidence="5" type="ORF">GCM10007933_13630</name>
</gene>
<sequence length="149" mass="16095">MIELTPAARRALRAQAHHLNPVVSVASNGLTPAVLKEIDHALQAHELIKIRVYGEDRTERDLIMATVCAELGAASVQHIGKTLVVWREKQEVESTPGTPSDKPKKPVSKAKSAKALSARRGVASLNANKSKKPHWFAAPGKSSRGPSDR</sequence>
<feature type="domain" description="CRM" evidence="4">
    <location>
        <begin position="2"/>
        <end position="98"/>
    </location>
</feature>
<evidence type="ECO:0000256" key="3">
    <source>
        <dbReference type="SAM" id="MobiDB-lite"/>
    </source>
</evidence>
<dbReference type="NCBIfam" id="TIGR00253">
    <property type="entry name" value="RNA_bind_YhbY"/>
    <property type="match status" value="1"/>
</dbReference>
<keyword evidence="6" id="KW-1185">Reference proteome</keyword>
<dbReference type="Proteomes" id="UP001157167">
    <property type="component" value="Unassembled WGS sequence"/>
</dbReference>
<feature type="region of interest" description="Disordered" evidence="3">
    <location>
        <begin position="89"/>
        <end position="149"/>
    </location>
</feature>
<dbReference type="PANTHER" id="PTHR40065">
    <property type="entry name" value="RNA-BINDING PROTEIN YHBY"/>
    <property type="match status" value="1"/>
</dbReference>
<dbReference type="SUPFAM" id="SSF75471">
    <property type="entry name" value="YhbY-like"/>
    <property type="match status" value="1"/>
</dbReference>
<dbReference type="InterPro" id="IPR035920">
    <property type="entry name" value="YhbY-like_sf"/>
</dbReference>
<evidence type="ECO:0000256" key="1">
    <source>
        <dbReference type="ARBA" id="ARBA00022884"/>
    </source>
</evidence>
<dbReference type="Pfam" id="PF01985">
    <property type="entry name" value="CRS1_YhbY"/>
    <property type="match status" value="1"/>
</dbReference>